<dbReference type="Proteomes" id="UP000033038">
    <property type="component" value="Plasmid unnamed"/>
</dbReference>
<proteinExistence type="predicted"/>
<feature type="domain" description="PKD" evidence="1">
    <location>
        <begin position="1077"/>
        <end position="1133"/>
    </location>
</feature>
<evidence type="ECO:0000313" key="3">
    <source>
        <dbReference type="Proteomes" id="UP000033038"/>
    </source>
</evidence>
<dbReference type="InterPro" id="IPR022409">
    <property type="entry name" value="PKD/Chitinase_dom"/>
</dbReference>
<dbReference type="SUPFAM" id="SSF49299">
    <property type="entry name" value="PKD domain"/>
    <property type="match status" value="2"/>
</dbReference>
<dbReference type="HOGENOM" id="CLU_237366_0_0_2"/>
<accession>A0A0E3QHL1</accession>
<name>A0A0E3QHL1_METBA</name>
<sequence length="1830" mass="195337">MVSKCFFLPVIVGISLLVSGVQAAPVTNGLVVYYDGNLSGSFLVDLSGNNNTGYATNVTSGTNQLTGANYINLNGFNSSIDVSNNAQTNISSPISIEFIGSIHEFKPYGALVSKYDDDEITGWYLDCSAHPPYQQARFVMCAWNATSGTNSLYGDKSVGTLDAGQIYHIVVTYDSNTASIYINGVNSGTSTWNLPIVGNSKNITIGSGSGIPNGNCSMYVFRLYNRALSPDEVWQNYVRDRPIYMMTPTIIWSNPADITYGTALSSTQLNAVATDPVTGNTVTGNFTYDPAAGTILSEGTQTLNVDFASNDTANYTNATANVTINVNPVPPVANFSYAMVNNSPLTIQFTDTSISGVNYQWNFGDGSSNVTLANPLHTFASPGAYSVQETVSNALGSSTKTQNVDVQYPTTNLDVGELQLWTFDASKVSDVPNNIYTTTKNIPYTSNVSLKHNSTLGSIDSSCWHGDNGETYITGAYPTVNQNLTFTMGIDSNSQWSYGYLHTSVADIGVRHASDGSYWIYSYWTNDTGSQLSSSYQIPATSVVNNKVTVSIHSYDSNRTNVITSGPALYVITPYTTEKTRKLPYTNVIQPLIYETFYASGTDGWVNVHLYNITQSIPRDIITPYARNDIMAFGLVCPNVTNNQLGTDFLISHNQSATVFVSGGVDENEVEYNEYLFNHGFEEGIHFYPGLASQSLADSETIIDTEMDHVNSLFGAMPASWSSHANDDNITHAIYIYQRYGALYRTGYQGMGFISNSINLQNNTWYWWNISSARGAISPCFTHQTDIDPAPLFAIDPDFFSTFVTNLNSNGINLVGFTNWYCSSMAQTAITNVLQYDENNIKFQLNTSGGYPVNMNVQTMSSPLYLYCDAVSIPFNQTSDGIQFMSVGNGTYTLTNTSLATPSITWSNPGAITYGTALSSTQLNATASVPGTLAYHPAAGTILSAGTHPLQVIFTPTDSTNYTTATSSVSLAVNRATPLITWNTPSAISSGTSLSETQLNANASVLGNFTYNPASGTVLSVGTHTLHVDFMPTDVVNYTNATANVTINVSEKLVLPVANFTASVTSGAAPLSVQFNDSSENATAWSWDFGDGQTSTVQNPSHTYSIPGTYTVSLNVSNADGYNISTKSNLITVNPNTPPVTNGLVVYYDGSLSGNSLVDLSGNNNIGYATNVTSGTNQLTGANYIDLNGFNSSIDVSNNAQTNISSPVSIEFIGSINEFKELGTLVSKYNDEKTGWYLSCSTADPNNHLRVALGLQSGALNMYNSDASLVAGQVYDIVLTYDNNTVSVYINGVNSGTRTWNSPIAGLTNNISIGSGTRNLSYGNCSMYAFRLYNRSLSSAEVLQNYNSDHWRYSEYTTKVSPTIIWAGSVAITYGTALSEAQLNANASVPGTFVYSPASGTIPGAGTHTLQTTFTPTDTTNYTMASSSVSLTVNKAIPLVTWSNPADITSGTALGSTQLDAFASVPGSFAYNPVSGTVLRTGTHALKVRFTPADTTNYTTVSNSVSLTVNKAIPLITWSNPADITSGTALSSTQLNANASVPGTFVYTPATGTVLNAGTHTLHVDFTPADTASYKSASKDVTINVVSQKMIPIITWNTPADITYGTALDSAQLNALASVPGSFAYTPALGTVLSAGMHNLSLDFTPADLKNHTMASGSVSLIVNKAAPLITWNNPADMSSGTSLSETQLNAAASVPGSFAYTPAAGTILSAGTHTLQVTFTPTDTANYIPASSSVLINIVNDAHAKSSSSNKKYNLVKQKILAPNSTQSSNLTEGIEKEIKSELGNEAIDQHNKSSKGLQTEQKETQNTPGFGIACGVACLFGVLLYKRE</sequence>
<dbReference type="FunFam" id="2.60.40.10:FF:000270">
    <property type="entry name" value="Cell surface protein"/>
    <property type="match status" value="1"/>
</dbReference>
<dbReference type="CDD" id="cd00146">
    <property type="entry name" value="PKD"/>
    <property type="match status" value="2"/>
</dbReference>
<dbReference type="SMART" id="SM00089">
    <property type="entry name" value="PKD"/>
    <property type="match status" value="2"/>
</dbReference>
<dbReference type="InterPro" id="IPR013783">
    <property type="entry name" value="Ig-like_fold"/>
</dbReference>
<dbReference type="InterPro" id="IPR000601">
    <property type="entry name" value="PKD_dom"/>
</dbReference>
<keyword evidence="2" id="KW-0614">Plasmid</keyword>
<dbReference type="Gene3D" id="2.60.120.200">
    <property type="match status" value="2"/>
</dbReference>
<geneLocation type="plasmid" evidence="2">
    <name>unnamed</name>
</geneLocation>
<dbReference type="PROSITE" id="PS50093">
    <property type="entry name" value="PKD"/>
    <property type="match status" value="2"/>
</dbReference>
<dbReference type="PATRIC" id="fig|1434109.4.peg.4853"/>
<dbReference type="InterPro" id="IPR013320">
    <property type="entry name" value="ConA-like_dom_sf"/>
</dbReference>
<evidence type="ECO:0000259" key="1">
    <source>
        <dbReference type="PROSITE" id="PS50093"/>
    </source>
</evidence>
<dbReference type="InterPro" id="IPR035986">
    <property type="entry name" value="PKD_dom_sf"/>
</dbReference>
<dbReference type="Pfam" id="PF18911">
    <property type="entry name" value="PKD_4"/>
    <property type="match status" value="1"/>
</dbReference>
<organism evidence="2 3">
    <name type="scientific">Methanosarcina barkeri str. Wiesmoor</name>
    <dbReference type="NCBI Taxonomy" id="1434109"/>
    <lineage>
        <taxon>Archaea</taxon>
        <taxon>Methanobacteriati</taxon>
        <taxon>Methanobacteriota</taxon>
        <taxon>Stenosarchaea group</taxon>
        <taxon>Methanomicrobia</taxon>
        <taxon>Methanosarcinales</taxon>
        <taxon>Methanosarcinaceae</taxon>
        <taxon>Methanosarcina</taxon>
    </lineage>
</organism>
<evidence type="ECO:0000313" key="2">
    <source>
        <dbReference type="EMBL" id="AKB49259.1"/>
    </source>
</evidence>
<reference evidence="2 3" key="1">
    <citation type="submission" date="2014-07" db="EMBL/GenBank/DDBJ databases">
        <title>Methanogenic archaea and the global carbon cycle.</title>
        <authorList>
            <person name="Henriksen J.R."/>
            <person name="Luke J."/>
            <person name="Reinhart S."/>
            <person name="Benedict M.N."/>
            <person name="Youngblut N.D."/>
            <person name="Metcalf M.E."/>
            <person name="Whitaker R.J."/>
            <person name="Metcalf W.W."/>
        </authorList>
    </citation>
    <scope>NUCLEOTIDE SEQUENCE [LARGE SCALE GENOMIC DNA]</scope>
    <source>
        <strain evidence="2 3">Wiesmoor</strain>
        <plasmid evidence="3">Plasmid</plasmid>
    </source>
</reference>
<dbReference type="Gene3D" id="2.60.40.10">
    <property type="entry name" value="Immunoglobulins"/>
    <property type="match status" value="2"/>
</dbReference>
<protein>
    <submittedName>
        <fullName evidence="2">Chitin binding protein</fullName>
    </submittedName>
</protein>
<dbReference type="Pfam" id="PF13385">
    <property type="entry name" value="Laminin_G_3"/>
    <property type="match status" value="2"/>
</dbReference>
<dbReference type="GeneID" id="24821388"/>
<dbReference type="Pfam" id="PF00801">
    <property type="entry name" value="PKD"/>
    <property type="match status" value="1"/>
</dbReference>
<dbReference type="EMBL" id="CP009525">
    <property type="protein sequence ID" value="AKB49259.1"/>
    <property type="molecule type" value="Genomic_DNA"/>
</dbReference>
<dbReference type="SUPFAM" id="SSF49899">
    <property type="entry name" value="Concanavalin A-like lectins/glucanases"/>
    <property type="match status" value="2"/>
</dbReference>
<gene>
    <name evidence="2" type="ORF">MSBRW_0006</name>
</gene>
<dbReference type="PANTHER" id="PTHR36842:SF1">
    <property type="entry name" value="PROTEIN TOLB"/>
    <property type="match status" value="1"/>
</dbReference>
<dbReference type="RefSeq" id="WP_011302000.1">
    <property type="nucleotide sequence ID" value="NZ_CP009525.1"/>
</dbReference>
<dbReference type="KEGG" id="mbw:MSBRW_0006"/>
<dbReference type="PANTHER" id="PTHR36842">
    <property type="entry name" value="PROTEIN TOLB HOMOLOG"/>
    <property type="match status" value="1"/>
</dbReference>
<feature type="domain" description="PKD" evidence="1">
    <location>
        <begin position="328"/>
        <end position="413"/>
    </location>
</feature>